<feature type="region of interest" description="Disordered" evidence="6">
    <location>
        <begin position="237"/>
        <end position="258"/>
    </location>
</feature>
<feature type="region of interest" description="Disordered" evidence="6">
    <location>
        <begin position="732"/>
        <end position="899"/>
    </location>
</feature>
<dbReference type="EMBL" id="JAGXEW010000001">
    <property type="protein sequence ID" value="KAK1176608.1"/>
    <property type="molecule type" value="Genomic_DNA"/>
</dbReference>
<accession>A0AAD8LW52</accession>
<feature type="region of interest" description="Disordered" evidence="6">
    <location>
        <begin position="445"/>
        <end position="553"/>
    </location>
</feature>
<reference evidence="9" key="1">
    <citation type="submission" date="2022-02" db="EMBL/GenBank/DDBJ databases">
        <title>Atlantic sturgeon de novo genome assembly.</title>
        <authorList>
            <person name="Stock M."/>
            <person name="Klopp C."/>
            <person name="Guiguen Y."/>
            <person name="Cabau C."/>
            <person name="Parinello H."/>
            <person name="Santidrian Yebra-Pimentel E."/>
            <person name="Kuhl H."/>
            <person name="Dirks R.P."/>
            <person name="Guessner J."/>
            <person name="Wuertz S."/>
            <person name="Du K."/>
            <person name="Schartl M."/>
        </authorList>
    </citation>
    <scope>NUCLEOTIDE SEQUENCE</scope>
    <source>
        <strain evidence="9">STURGEONOMICS-FGT-2020</strain>
        <tissue evidence="9">Whole blood</tissue>
    </source>
</reference>
<feature type="compositionally biased region" description="Basic and acidic residues" evidence="6">
    <location>
        <begin position="1254"/>
        <end position="1286"/>
    </location>
</feature>
<evidence type="ECO:0000256" key="5">
    <source>
        <dbReference type="PROSITE-ProRule" id="PRU00192"/>
    </source>
</evidence>
<dbReference type="Pfam" id="PF02759">
    <property type="entry name" value="RUN"/>
    <property type="match status" value="1"/>
</dbReference>
<dbReference type="FunFam" id="1.20.58.900:FF:000006">
    <property type="entry name" value="RUN and SH3 domain containing 1"/>
    <property type="match status" value="1"/>
</dbReference>
<keyword evidence="3" id="KW-0963">Cytoplasm</keyword>
<feature type="region of interest" description="Disordered" evidence="6">
    <location>
        <begin position="652"/>
        <end position="697"/>
    </location>
</feature>
<feature type="compositionally biased region" description="Basic and acidic residues" evidence="6">
    <location>
        <begin position="672"/>
        <end position="681"/>
    </location>
</feature>
<feature type="compositionally biased region" description="Basic and acidic residues" evidence="6">
    <location>
        <begin position="1312"/>
        <end position="1339"/>
    </location>
</feature>
<dbReference type="Proteomes" id="UP001230051">
    <property type="component" value="Unassembled WGS sequence"/>
</dbReference>
<feature type="compositionally biased region" description="Low complexity" evidence="6">
    <location>
        <begin position="778"/>
        <end position="790"/>
    </location>
</feature>
<name>A0AAD8LW52_ACIOX</name>
<dbReference type="PANTHER" id="PTHR15591">
    <property type="entry name" value="RUN AND SH3 DOMAIN CONTAINING"/>
    <property type="match status" value="1"/>
</dbReference>
<dbReference type="Gene3D" id="1.20.58.900">
    <property type="match status" value="1"/>
</dbReference>
<evidence type="ECO:0000259" key="7">
    <source>
        <dbReference type="PROSITE" id="PS50002"/>
    </source>
</evidence>
<dbReference type="PROSITE" id="PS50002">
    <property type="entry name" value="SH3"/>
    <property type="match status" value="1"/>
</dbReference>
<feature type="compositionally biased region" description="Basic and acidic residues" evidence="6">
    <location>
        <begin position="1436"/>
        <end position="1449"/>
    </location>
</feature>
<dbReference type="InterPro" id="IPR036028">
    <property type="entry name" value="SH3-like_dom_sf"/>
</dbReference>
<feature type="compositionally biased region" description="Polar residues" evidence="6">
    <location>
        <begin position="850"/>
        <end position="861"/>
    </location>
</feature>
<dbReference type="InterPro" id="IPR004012">
    <property type="entry name" value="Run_dom"/>
</dbReference>
<feature type="region of interest" description="Disordered" evidence="6">
    <location>
        <begin position="587"/>
        <end position="616"/>
    </location>
</feature>
<dbReference type="Gene3D" id="2.30.30.40">
    <property type="entry name" value="SH3 Domains"/>
    <property type="match status" value="1"/>
</dbReference>
<comment type="caution">
    <text evidence="9">The sequence shown here is derived from an EMBL/GenBank/DDBJ whole genome shotgun (WGS) entry which is preliminary data.</text>
</comment>
<evidence type="ECO:0000256" key="2">
    <source>
        <dbReference type="ARBA" id="ARBA00022443"/>
    </source>
</evidence>
<dbReference type="InterPro" id="IPR037213">
    <property type="entry name" value="Run_dom_sf"/>
</dbReference>
<gene>
    <name evidence="9" type="primary">Rusc2</name>
    <name evidence="9" type="ORF">AOXY_G1517</name>
</gene>
<feature type="compositionally biased region" description="Low complexity" evidence="6">
    <location>
        <begin position="1562"/>
        <end position="1578"/>
    </location>
</feature>
<dbReference type="CDD" id="cd17702">
    <property type="entry name" value="RUN_RUSC2"/>
    <property type="match status" value="1"/>
</dbReference>
<evidence type="ECO:0000313" key="9">
    <source>
        <dbReference type="EMBL" id="KAK1176608.1"/>
    </source>
</evidence>
<dbReference type="PANTHER" id="PTHR15591:SF14">
    <property type="entry name" value="AP-4 COMPLEX ACCESSORY SUBUNIT RUSC2"/>
    <property type="match status" value="1"/>
</dbReference>
<evidence type="ECO:0000256" key="4">
    <source>
        <dbReference type="ARBA" id="ARBA00022553"/>
    </source>
</evidence>
<comment type="subcellular location">
    <subcellularLocation>
        <location evidence="1">Cytoplasm</location>
    </subcellularLocation>
</comment>
<feature type="compositionally biased region" description="Basic and acidic residues" evidence="6">
    <location>
        <begin position="741"/>
        <end position="754"/>
    </location>
</feature>
<feature type="domain" description="RUN" evidence="8">
    <location>
        <begin position="1064"/>
        <end position="1208"/>
    </location>
</feature>
<evidence type="ECO:0000313" key="10">
    <source>
        <dbReference type="Proteomes" id="UP001230051"/>
    </source>
</evidence>
<feature type="region of interest" description="Disordered" evidence="6">
    <location>
        <begin position="1545"/>
        <end position="1578"/>
    </location>
</feature>
<feature type="region of interest" description="Disordered" evidence="6">
    <location>
        <begin position="1247"/>
        <end position="1353"/>
    </location>
</feature>
<feature type="compositionally biased region" description="Low complexity" evidence="6">
    <location>
        <begin position="839"/>
        <end position="849"/>
    </location>
</feature>
<feature type="region of interest" description="Disordered" evidence="6">
    <location>
        <begin position="71"/>
        <end position="108"/>
    </location>
</feature>
<protein>
    <submittedName>
        <fullName evidence="9">Iporin-like isoform X2</fullName>
    </submittedName>
</protein>
<dbReference type="SMART" id="SM00326">
    <property type="entry name" value="SH3"/>
    <property type="match status" value="1"/>
</dbReference>
<dbReference type="SUPFAM" id="SSF140741">
    <property type="entry name" value="RUN domain-like"/>
    <property type="match status" value="1"/>
</dbReference>
<dbReference type="InterPro" id="IPR001452">
    <property type="entry name" value="SH3_domain"/>
</dbReference>
<dbReference type="GO" id="GO:0031410">
    <property type="term" value="C:cytoplasmic vesicle"/>
    <property type="evidence" value="ECO:0007669"/>
    <property type="project" value="TreeGrafter"/>
</dbReference>
<feature type="compositionally biased region" description="Low complexity" evidence="6">
    <location>
        <begin position="72"/>
        <end position="100"/>
    </location>
</feature>
<organism evidence="9 10">
    <name type="scientific">Acipenser oxyrinchus oxyrinchus</name>
    <dbReference type="NCBI Taxonomy" id="40147"/>
    <lineage>
        <taxon>Eukaryota</taxon>
        <taxon>Metazoa</taxon>
        <taxon>Chordata</taxon>
        <taxon>Craniata</taxon>
        <taxon>Vertebrata</taxon>
        <taxon>Euteleostomi</taxon>
        <taxon>Actinopterygii</taxon>
        <taxon>Chondrostei</taxon>
        <taxon>Acipenseriformes</taxon>
        <taxon>Acipenseridae</taxon>
        <taxon>Acipenser</taxon>
    </lineage>
</organism>
<evidence type="ECO:0000256" key="3">
    <source>
        <dbReference type="ARBA" id="ARBA00022490"/>
    </source>
</evidence>
<proteinExistence type="predicted"/>
<dbReference type="PROSITE" id="PS50826">
    <property type="entry name" value="RUN"/>
    <property type="match status" value="1"/>
</dbReference>
<dbReference type="SUPFAM" id="SSF50044">
    <property type="entry name" value="SH3-domain"/>
    <property type="match status" value="1"/>
</dbReference>
<dbReference type="SMART" id="SM00593">
    <property type="entry name" value="RUN"/>
    <property type="match status" value="1"/>
</dbReference>
<feature type="compositionally biased region" description="Polar residues" evidence="6">
    <location>
        <begin position="604"/>
        <end position="614"/>
    </location>
</feature>
<feature type="compositionally biased region" description="Basic and acidic residues" evidence="6">
    <location>
        <begin position="481"/>
        <end position="496"/>
    </location>
</feature>
<feature type="compositionally biased region" description="Basic and acidic residues" evidence="6">
    <location>
        <begin position="1460"/>
        <end position="1477"/>
    </location>
</feature>
<evidence type="ECO:0000256" key="6">
    <source>
        <dbReference type="SAM" id="MobiDB-lite"/>
    </source>
</evidence>
<keyword evidence="10" id="KW-1185">Reference proteome</keyword>
<feature type="region of interest" description="Disordered" evidence="6">
    <location>
        <begin position="1388"/>
        <end position="1527"/>
    </location>
</feature>
<evidence type="ECO:0000256" key="1">
    <source>
        <dbReference type="ARBA" id="ARBA00004496"/>
    </source>
</evidence>
<feature type="compositionally biased region" description="Low complexity" evidence="6">
    <location>
        <begin position="446"/>
        <end position="461"/>
    </location>
</feature>
<sequence length="1641" mass="180203">MDSPPKLSGETLIVHHIPLVHCQIPDRQCCSSVKRASTFCQSDLGLTRTTSLPEQDVQQKEALVYSSLIQTSSGSGRGSVVSDSSSFSSSNNSEEPPSQSKSRDLVAKANQQRHNPFLLNSKEEVEDSSLDGYLEDSSFHLHGNSNTHSGKQSSFHLHDLTFAPEPFLLHNGVGVAHKTWNGVAGRPVIAEGQEVGETNHDANDVTAGSKNAERLPECLDILGYDCQRRHGSSGSTLSMDCGEQEWNASPPDDEDQLRNGQRSQACSCCSSSDFPLASSSQRCHCCFYSFSDPSEMTDQQMGYISDSSCNSSDGVLVNFSAIYNKMNNGGPSKPLNLNSGDQSCASSVCSHMEAGGAFYLDLHTSPTEPREDCQEQGSKTCSCHHKHQQQQQSPQGLDANCNSYHLHCGGGPCLSEGSDLTSCFQSQARLVVATQNYYKLVTCDLSSQSSPSPAGSSITSCSEEHTKSSPSQPTEYYLFQKPEDNQEAMKEEQPEKEVEEEEHTQGSEMSRNVIEGQVYVNVSPPNMSSGRPRSRSYDRNLDKSPSSRLGTLERMLSCPVKLSESASHCSSSHRSSPPRRVTSFAEIARSKKKSSSVGGGSPPLRTSTDSSSLEFSPVGELHLPRHTGESHSLPPMPFVRCYSQGSCDLITSSGGGNPLQQGPPRPLCDSPRSARETRAKAEGGASEGNPVMRYSKDQRPTTLPIQPFVFQHQLSKQPSKLRPLLSDYVSQMYSRPSGQPARDRGSQREEEHRTRTAAPETVRPSPLGSYSPVRNWAPSSETCSTCTPTPDRGLSSSQPRRSHSCPLSAGLLPIRPSAGTVQPAMASQTRDQSWEGSKQQQQQQQQQQQATQPLSKDTAVSGSCLHRNSLPTLSTDGFSPLGHLEPQQRSRSSDGVQTSNVLSNELARTPNAHRLAAHHLSPQALKWREYRRKNPLGLERALAAQLTGSLDTRKPDSRLARRNVFDFPASAIHSHSRLNGQSVKQLQNYYSDLFPDYFSLAEKPPDEFCLSPDATTESISIDLLQKKCLVKAINTAVDLIVAHFGTSRDPGVKAKLGNSSVSPNVGHLILKYLCPALREVLLDGLKAYVLDMIIGQRRNMPWSLVEASTQLGPSTKVLHSLHSKISQYSELTNHSMRFNAFVFGLLNIRSLEFWFNHLYTHEDIVAVHYHPWGFLPLSQGVCQPLFEELLLLLQPLSLLPFDLDLLFEHRLLQKGHEQLRRKEQLCSAGQGLEQSVRSTFQLMRGWGVGSAREGAPESRREGAGSERAELKDTEASPSRTEREKRKGFTATGEESLRDPGASCKGEGQPKAAGERPKAAGRESWWEREEGERERRKENETEQQQMPEGVRQKDRQAGWWYQLMQSSQVYIENSNGGSKFIKWEKRKKPAGEVNGGQHQGCNTRLGGGGGGAALDTGGRQARPPPREGVVEGAEAVQEARKELSSEEKGKPLWMGSPPESVLHELKQSKNKESEKQAGEKNAPQGQDSPEGLQGLRWSRLFGAGVGSPVKTQRTEQRPARTQKSRLPSGWLSLDKSVLDLMAQTVGAGKRKDTPPLEHSSPKAGEQGPEQQQEAQVPKQQAPWEVRALCHHIATEPGQLSFNKGDVLRVLGRAEPEWLHCMLGELSGLVPIIYVTLPEQDSN</sequence>
<feature type="domain" description="SH3" evidence="7">
    <location>
        <begin position="1579"/>
        <end position="1638"/>
    </location>
</feature>
<evidence type="ECO:0000259" key="8">
    <source>
        <dbReference type="PROSITE" id="PS50826"/>
    </source>
</evidence>
<keyword evidence="4" id="KW-0597">Phosphoprotein</keyword>
<feature type="compositionally biased region" description="Polar residues" evidence="6">
    <location>
        <begin position="825"/>
        <end position="838"/>
    </location>
</feature>
<dbReference type="InterPro" id="IPR047342">
    <property type="entry name" value="RUN_RUSC2"/>
</dbReference>
<keyword evidence="2 5" id="KW-0728">SH3 domain</keyword>
<dbReference type="InterPro" id="IPR047343">
    <property type="entry name" value="RUSC1_2"/>
</dbReference>
<dbReference type="Pfam" id="PF14604">
    <property type="entry name" value="SH3_9"/>
    <property type="match status" value="1"/>
</dbReference>